<evidence type="ECO:0000313" key="3">
    <source>
        <dbReference type="Proteomes" id="UP001341840"/>
    </source>
</evidence>
<feature type="region of interest" description="Disordered" evidence="1">
    <location>
        <begin position="88"/>
        <end position="110"/>
    </location>
</feature>
<protein>
    <submittedName>
        <fullName evidence="2">Uncharacterized protein</fullName>
    </submittedName>
</protein>
<dbReference type="Proteomes" id="UP001341840">
    <property type="component" value="Unassembled WGS sequence"/>
</dbReference>
<evidence type="ECO:0000313" key="2">
    <source>
        <dbReference type="EMBL" id="MED6186610.1"/>
    </source>
</evidence>
<organism evidence="2 3">
    <name type="scientific">Stylosanthes scabra</name>
    <dbReference type="NCBI Taxonomy" id="79078"/>
    <lineage>
        <taxon>Eukaryota</taxon>
        <taxon>Viridiplantae</taxon>
        <taxon>Streptophyta</taxon>
        <taxon>Embryophyta</taxon>
        <taxon>Tracheophyta</taxon>
        <taxon>Spermatophyta</taxon>
        <taxon>Magnoliopsida</taxon>
        <taxon>eudicotyledons</taxon>
        <taxon>Gunneridae</taxon>
        <taxon>Pentapetalae</taxon>
        <taxon>rosids</taxon>
        <taxon>fabids</taxon>
        <taxon>Fabales</taxon>
        <taxon>Fabaceae</taxon>
        <taxon>Papilionoideae</taxon>
        <taxon>50 kb inversion clade</taxon>
        <taxon>dalbergioids sensu lato</taxon>
        <taxon>Dalbergieae</taxon>
        <taxon>Pterocarpus clade</taxon>
        <taxon>Stylosanthes</taxon>
    </lineage>
</organism>
<gene>
    <name evidence="2" type="ORF">PIB30_068396</name>
</gene>
<proteinExistence type="predicted"/>
<keyword evidence="3" id="KW-1185">Reference proteome</keyword>
<evidence type="ECO:0000256" key="1">
    <source>
        <dbReference type="SAM" id="MobiDB-lite"/>
    </source>
</evidence>
<reference evidence="2 3" key="1">
    <citation type="journal article" date="2023" name="Plants (Basel)">
        <title>Bridging the Gap: Combining Genomics and Transcriptomics Approaches to Understand Stylosanthes scabra, an Orphan Legume from the Brazilian Caatinga.</title>
        <authorList>
            <person name="Ferreira-Neto J.R.C."/>
            <person name="da Silva M.D."/>
            <person name="Binneck E."/>
            <person name="de Melo N.F."/>
            <person name="da Silva R.H."/>
            <person name="de Melo A.L.T.M."/>
            <person name="Pandolfi V."/>
            <person name="Bustamante F.O."/>
            <person name="Brasileiro-Vidal A.C."/>
            <person name="Benko-Iseppon A.M."/>
        </authorList>
    </citation>
    <scope>NUCLEOTIDE SEQUENCE [LARGE SCALE GENOMIC DNA]</scope>
    <source>
        <tissue evidence="2">Leaves</tissue>
    </source>
</reference>
<sequence>MSTCGLVYLTEVGARLKAYVDFHTTQNCRTRLGNMVGKSYTLMKRLKPRWAIPPCGPRKSPHDQLRRTTACRSFHKYDDKVQPHLFPEGGNHALDLGRQGGRLRGSYHNK</sequence>
<comment type="caution">
    <text evidence="2">The sequence shown here is derived from an EMBL/GenBank/DDBJ whole genome shotgun (WGS) entry which is preliminary data.</text>
</comment>
<dbReference type="EMBL" id="JASCZI010181975">
    <property type="protein sequence ID" value="MED6186610.1"/>
    <property type="molecule type" value="Genomic_DNA"/>
</dbReference>
<name>A0ABU6WNI5_9FABA</name>
<accession>A0ABU6WNI5</accession>